<dbReference type="SUPFAM" id="SSF56204">
    <property type="entry name" value="Hect, E3 ligase catalytic domain"/>
    <property type="match status" value="1"/>
</dbReference>
<dbReference type="GO" id="GO:0043161">
    <property type="term" value="P:proteasome-mediated ubiquitin-dependent protein catabolic process"/>
    <property type="evidence" value="ECO:0007669"/>
    <property type="project" value="TreeGrafter"/>
</dbReference>
<evidence type="ECO:0000313" key="5">
    <source>
        <dbReference type="Proteomes" id="UP000281553"/>
    </source>
</evidence>
<protein>
    <recommendedName>
        <fullName evidence="2">E3 ubiquitin-protein ligase</fullName>
        <ecNumber evidence="2">2.3.2.26</ecNumber>
    </recommendedName>
</protein>
<dbReference type="Gene3D" id="3.90.1750.10">
    <property type="entry name" value="Hect, E3 ligase catalytic domains"/>
    <property type="match status" value="1"/>
</dbReference>
<comment type="function">
    <text evidence="2">E3 ubiquitin-protein ligase which accepts ubiquitin from an E2 ubiquitin-conjugating enzyme in the form of a thioester and then directly transfers the ubiquitin to targeted substrates.</text>
</comment>
<proteinExistence type="inferred from homology"/>
<feature type="region of interest" description="Disordered" evidence="3">
    <location>
        <begin position="91"/>
        <end position="123"/>
    </location>
</feature>
<sequence length="320" mass="35639">MSTCKNEMPPSPILKCAQLLNPRLSAGLVVSFEIRPAYRGEQGTGIGPTLEFFSLVAAELCRKSGRMWVVNEEDFDEAASEVAVTDQHIDSANTASASTPQPGPSSSSREEPEEVEKADLPSSEAKAYVKATNGLFPAPYPPNKIPESVVRRFHIMGIAVAKSLQDNRRIDLPLSTPFLKLISAFGNVRSLEMKSLAPEQALLDQMKWFVHSEAAMDRINLRSIMTDIIGLNTSQRSHGHWITGLLDFDDFWSVDPERGRFFYQLCKFCQRKRRLQAIFPADGLTLDWLENAAIDVLGCKISDLSLEMEFIPSGQVSEFR</sequence>
<dbReference type="GO" id="GO:0016607">
    <property type="term" value="C:nuclear speck"/>
    <property type="evidence" value="ECO:0007669"/>
    <property type="project" value="TreeGrafter"/>
</dbReference>
<dbReference type="Proteomes" id="UP000281553">
    <property type="component" value="Unassembled WGS sequence"/>
</dbReference>
<dbReference type="InterPro" id="IPR035983">
    <property type="entry name" value="Hect_E3_ubiquitin_ligase"/>
</dbReference>
<dbReference type="GO" id="GO:0000209">
    <property type="term" value="P:protein polyubiquitination"/>
    <property type="evidence" value="ECO:0007669"/>
    <property type="project" value="TreeGrafter"/>
</dbReference>
<dbReference type="AlphaFoldDB" id="A0A3P7LYW6"/>
<evidence type="ECO:0000256" key="3">
    <source>
        <dbReference type="SAM" id="MobiDB-lite"/>
    </source>
</evidence>
<comment type="pathway">
    <text evidence="2">Protein modification; protein ubiquitination.</text>
</comment>
<dbReference type="GO" id="GO:0061630">
    <property type="term" value="F:ubiquitin protein ligase activity"/>
    <property type="evidence" value="ECO:0007669"/>
    <property type="project" value="UniProtKB-UniRule"/>
</dbReference>
<dbReference type="EMBL" id="UYRU01072370">
    <property type="protein sequence ID" value="VDN22164.1"/>
    <property type="molecule type" value="Genomic_DNA"/>
</dbReference>
<reference evidence="4 5" key="1">
    <citation type="submission" date="2018-11" db="EMBL/GenBank/DDBJ databases">
        <authorList>
            <consortium name="Pathogen Informatics"/>
        </authorList>
    </citation>
    <scope>NUCLEOTIDE SEQUENCE [LARGE SCALE GENOMIC DNA]</scope>
</reference>
<accession>A0A3P7LYW6</accession>
<dbReference type="InterPro" id="IPR045322">
    <property type="entry name" value="HECTD1/TRIP12-like"/>
</dbReference>
<keyword evidence="1 2" id="KW-0808">Transferase</keyword>
<comment type="similarity">
    <text evidence="2">Belongs to the UPL family. K-HECT subfamily.</text>
</comment>
<name>A0A3P7LYW6_DIBLA</name>
<organism evidence="4 5">
    <name type="scientific">Dibothriocephalus latus</name>
    <name type="common">Fish tapeworm</name>
    <name type="synonym">Diphyllobothrium latum</name>
    <dbReference type="NCBI Taxonomy" id="60516"/>
    <lineage>
        <taxon>Eukaryota</taxon>
        <taxon>Metazoa</taxon>
        <taxon>Spiralia</taxon>
        <taxon>Lophotrochozoa</taxon>
        <taxon>Platyhelminthes</taxon>
        <taxon>Cestoda</taxon>
        <taxon>Eucestoda</taxon>
        <taxon>Diphyllobothriidea</taxon>
        <taxon>Diphyllobothriidae</taxon>
        <taxon>Dibothriocephalus</taxon>
    </lineage>
</organism>
<comment type="catalytic activity">
    <reaction evidence="2">
        <text>S-ubiquitinyl-[E2 ubiquitin-conjugating enzyme]-L-cysteine + [acceptor protein]-L-lysine = [E2 ubiquitin-conjugating enzyme]-L-cysteine + N(6)-ubiquitinyl-[acceptor protein]-L-lysine.</text>
        <dbReference type="EC" id="2.3.2.26"/>
    </reaction>
</comment>
<dbReference type="PANTHER" id="PTHR45670:SF1">
    <property type="entry name" value="E3 UBIQUITIN-PROTEIN LIGASE HECTD1"/>
    <property type="match status" value="1"/>
</dbReference>
<evidence type="ECO:0000313" key="4">
    <source>
        <dbReference type="EMBL" id="VDN22164.1"/>
    </source>
</evidence>
<evidence type="ECO:0000256" key="1">
    <source>
        <dbReference type="ARBA" id="ARBA00022679"/>
    </source>
</evidence>
<keyword evidence="2" id="KW-0833">Ubl conjugation pathway</keyword>
<gene>
    <name evidence="4" type="ORF">DILT_LOCUS13995</name>
</gene>
<dbReference type="UniPathway" id="UPA00143"/>
<dbReference type="OrthoDB" id="6125650at2759"/>
<dbReference type="EC" id="2.3.2.26" evidence="2"/>
<evidence type="ECO:0000256" key="2">
    <source>
        <dbReference type="RuleBase" id="RU369009"/>
    </source>
</evidence>
<dbReference type="PANTHER" id="PTHR45670">
    <property type="entry name" value="E3 UBIQUITIN-PROTEIN LIGASE TRIP12"/>
    <property type="match status" value="1"/>
</dbReference>
<keyword evidence="5" id="KW-1185">Reference proteome</keyword>